<evidence type="ECO:0000313" key="6">
    <source>
        <dbReference type="Proteomes" id="UP001497525"/>
    </source>
</evidence>
<organism evidence="5 6">
    <name type="scientific">Calicophoron daubneyi</name>
    <name type="common">Rumen fluke</name>
    <name type="synonym">Paramphistomum daubneyi</name>
    <dbReference type="NCBI Taxonomy" id="300641"/>
    <lineage>
        <taxon>Eukaryota</taxon>
        <taxon>Metazoa</taxon>
        <taxon>Spiralia</taxon>
        <taxon>Lophotrochozoa</taxon>
        <taxon>Platyhelminthes</taxon>
        <taxon>Trematoda</taxon>
        <taxon>Digenea</taxon>
        <taxon>Plagiorchiida</taxon>
        <taxon>Pronocephalata</taxon>
        <taxon>Paramphistomoidea</taxon>
        <taxon>Paramphistomidae</taxon>
        <taxon>Calicophoron</taxon>
    </lineage>
</organism>
<dbReference type="InterPro" id="IPR006768">
    <property type="entry name" value="Cwf19-like_C_dom-1"/>
</dbReference>
<name>A0AAV2TZD2_CALDB</name>
<dbReference type="GO" id="GO:0071014">
    <property type="term" value="C:post-mRNA release spliceosomal complex"/>
    <property type="evidence" value="ECO:0007669"/>
    <property type="project" value="TreeGrafter"/>
</dbReference>
<protein>
    <recommendedName>
        <fullName evidence="7">CWF19-like protein 1</fullName>
    </recommendedName>
</protein>
<evidence type="ECO:0000259" key="4">
    <source>
        <dbReference type="Pfam" id="PF04677"/>
    </source>
</evidence>
<comment type="similarity">
    <text evidence="1">Belongs to the CWF19 family.</text>
</comment>
<accession>A0AAV2TZD2</accession>
<dbReference type="CDD" id="cd07380">
    <property type="entry name" value="MPP_CWF19_N"/>
    <property type="match status" value="1"/>
</dbReference>
<feature type="compositionally biased region" description="Basic and acidic residues" evidence="2">
    <location>
        <begin position="292"/>
        <end position="301"/>
    </location>
</feature>
<proteinExistence type="inferred from homology"/>
<evidence type="ECO:0000259" key="3">
    <source>
        <dbReference type="Pfam" id="PF04676"/>
    </source>
</evidence>
<evidence type="ECO:0000256" key="2">
    <source>
        <dbReference type="SAM" id="MobiDB-lite"/>
    </source>
</evidence>
<evidence type="ECO:0000256" key="1">
    <source>
        <dbReference type="ARBA" id="ARBA00006795"/>
    </source>
</evidence>
<evidence type="ECO:0008006" key="7">
    <source>
        <dbReference type="Google" id="ProtNLM"/>
    </source>
</evidence>
<comment type="caution">
    <text evidence="5">The sequence shown here is derived from an EMBL/GenBank/DDBJ whole genome shotgun (WGS) entry which is preliminary data.</text>
</comment>
<dbReference type="PANTHER" id="PTHR12072:SF4">
    <property type="entry name" value="CWF19-LIKE PROTEIN 1"/>
    <property type="match status" value="1"/>
</dbReference>
<dbReference type="AlphaFoldDB" id="A0AAV2TZD2"/>
<sequence length="568" mass="64226">MVEVHKILVCGDVKGKIKALFTRVLKVTKAAGGFDMMFCVGDFFGEDTSELAQLKEGQFKVPLPTYIVSPVNDSGRLYTSSLNGCEICENLTYLGMKGIYTTTLGLRVVYISTPEDHSDANSSLPASLLSEALAAEDIGFIGVDLLLTYQWPSGVDRHLFVPLPEECVPCSKTGSLSISNLAFLLRPRYHFSSGGGYYYERAPYRNHRVLQEKASHVTRFIALSEVRNPHNRKYLYALQLTPIDKMPRADLTSQPPDVTENPYRDILEHKSLIKERETEVQTEQYFYQLPEIKTEQDESGRKRGRRASFSSPGPPKKSAADSDSDSTSAHEGRLIPRTRTETLQEKLEKPREQAACWFCLGNPQVKKHLIISVNTQAYLALPRGPLVTDHVLILTVGHHRSWTACPDYVRGEIEDYKNRLRRMYKSEGKAMVAFERNLKTQHYQLQVVPVPFAVAGEVKHAFLDTSAKSDTSPCVLKPIPKRTELSEICPPGIPYFYVELPTGEKLFGQIKKDRIPTSDIQFGRYVLCDKRILNCPEKADWRDCTDDVEKETELTAKMREKFAPYDVN</sequence>
<dbReference type="Proteomes" id="UP001497525">
    <property type="component" value="Unassembled WGS sequence"/>
</dbReference>
<dbReference type="Gene3D" id="3.30.428.10">
    <property type="entry name" value="HIT-like"/>
    <property type="match status" value="1"/>
</dbReference>
<dbReference type="GO" id="GO:0061632">
    <property type="term" value="F:RNA lariat debranching enzyme activator activity"/>
    <property type="evidence" value="ECO:0007669"/>
    <property type="project" value="TreeGrafter"/>
</dbReference>
<feature type="compositionally biased region" description="Basic and acidic residues" evidence="2">
    <location>
        <begin position="328"/>
        <end position="346"/>
    </location>
</feature>
<dbReference type="InterPro" id="IPR006767">
    <property type="entry name" value="Cwf19-like_C_dom-2"/>
</dbReference>
<feature type="region of interest" description="Disordered" evidence="2">
    <location>
        <begin position="285"/>
        <end position="346"/>
    </location>
</feature>
<gene>
    <name evidence="5" type="ORF">CDAUBV1_LOCUS16910</name>
</gene>
<feature type="domain" description="Cwf19-like C-terminal" evidence="4">
    <location>
        <begin position="349"/>
        <end position="462"/>
    </location>
</feature>
<dbReference type="GO" id="GO:0000398">
    <property type="term" value="P:mRNA splicing, via spliceosome"/>
    <property type="evidence" value="ECO:0007669"/>
    <property type="project" value="TreeGrafter"/>
</dbReference>
<reference evidence="5" key="1">
    <citation type="submission" date="2024-06" db="EMBL/GenBank/DDBJ databases">
        <authorList>
            <person name="Liu X."/>
            <person name="Lenzi L."/>
            <person name="Haldenby T S."/>
            <person name="Uol C."/>
        </authorList>
    </citation>
    <scope>NUCLEOTIDE SEQUENCE</scope>
</reference>
<feature type="domain" description="Cwf19-like protein C-terminal" evidence="3">
    <location>
        <begin position="481"/>
        <end position="566"/>
    </location>
</feature>
<dbReference type="Pfam" id="PF04677">
    <property type="entry name" value="CwfJ_C_1"/>
    <property type="match status" value="1"/>
</dbReference>
<dbReference type="EMBL" id="CAXLJL010000922">
    <property type="protein sequence ID" value="CAL5141632.1"/>
    <property type="molecule type" value="Genomic_DNA"/>
</dbReference>
<dbReference type="Pfam" id="PF04676">
    <property type="entry name" value="CwfJ_C_2"/>
    <property type="match status" value="1"/>
</dbReference>
<dbReference type="InterPro" id="IPR040194">
    <property type="entry name" value="Cwf19-like"/>
</dbReference>
<evidence type="ECO:0000313" key="5">
    <source>
        <dbReference type="EMBL" id="CAL5141632.1"/>
    </source>
</evidence>
<dbReference type="InterPro" id="IPR036265">
    <property type="entry name" value="HIT-like_sf"/>
</dbReference>
<dbReference type="SUPFAM" id="SSF54197">
    <property type="entry name" value="HIT-like"/>
    <property type="match status" value="1"/>
</dbReference>
<dbReference type="PANTHER" id="PTHR12072">
    <property type="entry name" value="CWF19, CELL CYCLE CONTROL PROTEIN"/>
    <property type="match status" value="1"/>
</dbReference>